<feature type="region of interest" description="Disordered" evidence="1">
    <location>
        <begin position="55"/>
        <end position="74"/>
    </location>
</feature>
<accession>A0ABD3IDC7</accession>
<protein>
    <submittedName>
        <fullName evidence="2">Uncharacterized protein</fullName>
    </submittedName>
</protein>
<feature type="compositionally biased region" description="Polar residues" evidence="1">
    <location>
        <begin position="1"/>
        <end position="17"/>
    </location>
</feature>
<reference evidence="2 3" key="1">
    <citation type="submission" date="2024-09" db="EMBL/GenBank/DDBJ databases">
        <title>Chromosome-scale assembly of Riccia sorocarpa.</title>
        <authorList>
            <person name="Paukszto L."/>
        </authorList>
    </citation>
    <scope>NUCLEOTIDE SEQUENCE [LARGE SCALE GENOMIC DNA]</scope>
    <source>
        <strain evidence="2">LP-2024</strain>
        <tissue evidence="2">Aerial parts of the thallus</tissue>
    </source>
</reference>
<evidence type="ECO:0000313" key="2">
    <source>
        <dbReference type="EMBL" id="KAL3701713.1"/>
    </source>
</evidence>
<dbReference type="AlphaFoldDB" id="A0ABD3IDC7"/>
<name>A0ABD3IDC7_9MARC</name>
<dbReference type="EMBL" id="JBJQOH010000001">
    <property type="protein sequence ID" value="KAL3701713.1"/>
    <property type="molecule type" value="Genomic_DNA"/>
</dbReference>
<proteinExistence type="predicted"/>
<gene>
    <name evidence="2" type="ORF">R1sor_019735</name>
</gene>
<dbReference type="Proteomes" id="UP001633002">
    <property type="component" value="Unassembled WGS sequence"/>
</dbReference>
<feature type="region of interest" description="Disordered" evidence="1">
    <location>
        <begin position="1"/>
        <end position="26"/>
    </location>
</feature>
<comment type="caution">
    <text evidence="2">The sequence shown here is derived from an EMBL/GenBank/DDBJ whole genome shotgun (WGS) entry which is preliminary data.</text>
</comment>
<evidence type="ECO:0000313" key="3">
    <source>
        <dbReference type="Proteomes" id="UP001633002"/>
    </source>
</evidence>
<organism evidence="2 3">
    <name type="scientific">Riccia sorocarpa</name>
    <dbReference type="NCBI Taxonomy" id="122646"/>
    <lineage>
        <taxon>Eukaryota</taxon>
        <taxon>Viridiplantae</taxon>
        <taxon>Streptophyta</taxon>
        <taxon>Embryophyta</taxon>
        <taxon>Marchantiophyta</taxon>
        <taxon>Marchantiopsida</taxon>
        <taxon>Marchantiidae</taxon>
        <taxon>Marchantiales</taxon>
        <taxon>Ricciaceae</taxon>
        <taxon>Riccia</taxon>
    </lineage>
</organism>
<sequence length="127" mass="13474">MARGGTRQQHGRSNGQQHGVAMVGTDSAAWTSTPSRYIKGVGIPGLQILKTSALDDMNDSDHSPVQTERVSGNPAARALPEWGSFLSLVPGIHDPRGPWEELPVVVRSSCTVVTFRAGPCGNLPPSF</sequence>
<evidence type="ECO:0000256" key="1">
    <source>
        <dbReference type="SAM" id="MobiDB-lite"/>
    </source>
</evidence>
<keyword evidence="3" id="KW-1185">Reference proteome</keyword>